<evidence type="ECO:0000256" key="1">
    <source>
        <dbReference type="ARBA" id="ARBA00004123"/>
    </source>
</evidence>
<evidence type="ECO:0000256" key="6">
    <source>
        <dbReference type="ARBA" id="ARBA00023163"/>
    </source>
</evidence>
<dbReference type="Pfam" id="PF10744">
    <property type="entry name" value="Med1"/>
    <property type="match status" value="1"/>
</dbReference>
<protein>
    <recommendedName>
        <fullName evidence="3 9">Mediator of RNA polymerase II transcription subunit 1</fullName>
    </recommendedName>
    <alternativeName>
        <fullName evidence="8 9">Mediator complex subunit 1</fullName>
    </alternativeName>
</protein>
<evidence type="ECO:0000256" key="5">
    <source>
        <dbReference type="ARBA" id="ARBA00023159"/>
    </source>
</evidence>
<evidence type="ECO:0000256" key="10">
    <source>
        <dbReference type="SAM" id="MobiDB-lite"/>
    </source>
</evidence>
<keyword evidence="4 9" id="KW-0805">Transcription regulation</keyword>
<dbReference type="GO" id="GO:0042809">
    <property type="term" value="F:nuclear vitamin D receptor binding"/>
    <property type="evidence" value="ECO:0007669"/>
    <property type="project" value="TreeGrafter"/>
</dbReference>
<comment type="function">
    <text evidence="9">Component of the Mediator complex, a coactivator involved in the regulated transcription of nearly all RNA polymerase II-dependent genes. Mediator functions as a bridge to convey information from gene-specific regulatory proteins to the basal RNA polymerase II transcription machinery. Mediator is recruited to promoters by direct interactions with regulatory proteins and serves as a scaffold for the assembly of a functional preinitiation complex with RNA polymerase II and the general transcription factors.</text>
</comment>
<dbReference type="RefSeq" id="XP_023656087.1">
    <property type="nucleotide sequence ID" value="XM_023800319.2"/>
</dbReference>
<keyword evidence="6 9" id="KW-0804">Transcription</keyword>
<evidence type="ECO:0000256" key="3">
    <source>
        <dbReference type="ARBA" id="ARBA00020612"/>
    </source>
</evidence>
<dbReference type="AlphaFoldDB" id="A0A3B3SDX6"/>
<dbReference type="GO" id="GO:0046966">
    <property type="term" value="F:nuclear thyroid hormone receptor binding"/>
    <property type="evidence" value="ECO:0007669"/>
    <property type="project" value="TreeGrafter"/>
</dbReference>
<evidence type="ECO:0000256" key="9">
    <source>
        <dbReference type="RuleBase" id="RU364059"/>
    </source>
</evidence>
<name>A0A3B3SDX6_9TELE</name>
<reference evidence="12" key="2">
    <citation type="submission" date="2025-09" db="UniProtKB">
        <authorList>
            <consortium name="Ensembl"/>
        </authorList>
    </citation>
    <scope>IDENTIFICATION</scope>
</reference>
<dbReference type="GeneID" id="111837877"/>
<dbReference type="InterPro" id="IPR051999">
    <property type="entry name" value="Mediator_complex_subunit_1"/>
</dbReference>
<comment type="subcellular location">
    <subcellularLocation>
        <location evidence="1 9">Nucleus</location>
    </subcellularLocation>
</comment>
<accession>A0A3B3SDX6</accession>
<sequence length="645" mass="71366">MWSKLSAKKFCISIFLNVHFSGSSITEIYKIRFAGDKCIISELRSKYAGRPWSETQQLVRRCLASAAHAPETDKSKADSSSSPVLISCLAKLYEAMNECSVSAIISRLETIAMQRGLGSHLSPTESTCYLTSDMFYVEVLLSGDGVQDVKLALHGEAPESSETLLELLRLKKYEEFSAKLDCLNSFYNIPGDNEIKIKIYNTLQCLEKDLLKISNLPRSLEVCDVHVDTVLNGRIGCIVPRREGTPMTIEYYLSPYDILMETKNAEQTTGGRLALVTAGTIDGTQRLPTSSLIPQPPQIASQGLPVFSPLEDSNSDELPSCFLLRLRPPLAMMSSIVLRVQKITGLTLSDSDLKWMPYPQLLLENILEENGRTGSWENGDAHFVLLPKNQTYSFALSEAMENPTSLEGSFVRDIPFSHPAHVPALLELLRHQSALNTLLFSCITCYRPCKASEADFHCEVILENDSSLSLHFCQAHSDSLTVLLVNIDDSRQISCRLFPRGRMDALTDDYLSRVLKRCMSIPVTMRALYWRLTATLTVETSPEASSLITTENETLAASTSCPVAETNVSLPLEEPAEIPMETSVDVSGNETNTVFAASVGSYYVISATSPQSVDTVNTETPVKPYPAHRDVFPGQHWSTNEPMTI</sequence>
<comment type="similarity">
    <text evidence="2 9">Belongs to the Mediator complex subunit 1 family.</text>
</comment>
<dbReference type="GO" id="GO:0016592">
    <property type="term" value="C:mediator complex"/>
    <property type="evidence" value="ECO:0007669"/>
    <property type="project" value="InterPro"/>
</dbReference>
<dbReference type="GO" id="GO:0097067">
    <property type="term" value="P:cellular response to thyroid hormone stimulus"/>
    <property type="evidence" value="ECO:0007669"/>
    <property type="project" value="TreeGrafter"/>
</dbReference>
<dbReference type="InterPro" id="IPR019680">
    <property type="entry name" value="Mediator_Med1"/>
</dbReference>
<dbReference type="GeneTree" id="ENSGT00660000095569"/>
<evidence type="ECO:0000256" key="7">
    <source>
        <dbReference type="ARBA" id="ARBA00023242"/>
    </source>
</evidence>
<evidence type="ECO:0000259" key="11">
    <source>
        <dbReference type="Pfam" id="PF10744"/>
    </source>
</evidence>
<proteinExistence type="inferred from homology"/>
<evidence type="ECO:0000313" key="13">
    <source>
        <dbReference type="Proteomes" id="UP000261540"/>
    </source>
</evidence>
<dbReference type="PANTHER" id="PTHR12881">
    <property type="entry name" value="MEDIATOR OF RNA POLYMERASE II TRANSCRIPTION SUBUNIT 1"/>
    <property type="match status" value="1"/>
</dbReference>
<dbReference type="PANTHER" id="PTHR12881:SF4">
    <property type="entry name" value="MEDIATOR OF RNA POLYMERASE II TRANSCRIPTION SUBUNIT 1"/>
    <property type="match status" value="1"/>
</dbReference>
<dbReference type="KEGG" id="pki:111837877"/>
<dbReference type="Ensembl" id="ENSPKIT00000009225.1">
    <property type="protein sequence ID" value="ENSPKIP00000028445.1"/>
    <property type="gene ID" value="ENSPKIG00000010091.1"/>
</dbReference>
<dbReference type="CTD" id="553663"/>
<keyword evidence="7 9" id="KW-0539">Nucleus</keyword>
<feature type="compositionally biased region" description="Polar residues" evidence="10">
    <location>
        <begin position="636"/>
        <end position="645"/>
    </location>
</feature>
<evidence type="ECO:0000256" key="8">
    <source>
        <dbReference type="ARBA" id="ARBA00031254"/>
    </source>
</evidence>
<organism evidence="12 13">
    <name type="scientific">Paramormyrops kingsleyae</name>
    <dbReference type="NCBI Taxonomy" id="1676925"/>
    <lineage>
        <taxon>Eukaryota</taxon>
        <taxon>Metazoa</taxon>
        <taxon>Chordata</taxon>
        <taxon>Craniata</taxon>
        <taxon>Vertebrata</taxon>
        <taxon>Euteleostomi</taxon>
        <taxon>Actinopterygii</taxon>
        <taxon>Neopterygii</taxon>
        <taxon>Teleostei</taxon>
        <taxon>Osteoglossocephala</taxon>
        <taxon>Osteoglossomorpha</taxon>
        <taxon>Osteoglossiformes</taxon>
        <taxon>Mormyridae</taxon>
        <taxon>Paramormyrops</taxon>
    </lineage>
</organism>
<dbReference type="GO" id="GO:0042974">
    <property type="term" value="F:nuclear retinoic acid receptor binding"/>
    <property type="evidence" value="ECO:0007669"/>
    <property type="project" value="TreeGrafter"/>
</dbReference>
<dbReference type="GO" id="GO:0045944">
    <property type="term" value="P:positive regulation of transcription by RNA polymerase II"/>
    <property type="evidence" value="ECO:0007669"/>
    <property type="project" value="UniProtKB-ARBA"/>
</dbReference>
<dbReference type="GO" id="GO:0003712">
    <property type="term" value="F:transcription coregulator activity"/>
    <property type="evidence" value="ECO:0007669"/>
    <property type="project" value="InterPro"/>
</dbReference>
<keyword evidence="13" id="KW-1185">Reference proteome</keyword>
<reference evidence="12" key="1">
    <citation type="submission" date="2025-08" db="UniProtKB">
        <authorList>
            <consortium name="Ensembl"/>
        </authorList>
    </citation>
    <scope>IDENTIFICATION</scope>
</reference>
<evidence type="ECO:0000313" key="12">
    <source>
        <dbReference type="Ensembl" id="ENSPKIP00000028445.1"/>
    </source>
</evidence>
<keyword evidence="5 9" id="KW-0010">Activator</keyword>
<evidence type="ECO:0000256" key="2">
    <source>
        <dbReference type="ARBA" id="ARBA00006210"/>
    </source>
</evidence>
<feature type="region of interest" description="Disordered" evidence="10">
    <location>
        <begin position="614"/>
        <end position="645"/>
    </location>
</feature>
<feature type="domain" description="Mediator complex subunit Med1" evidence="11">
    <location>
        <begin position="88"/>
        <end position="443"/>
    </location>
</feature>
<dbReference type="Proteomes" id="UP000261540">
    <property type="component" value="Unplaced"/>
</dbReference>
<evidence type="ECO:0000256" key="4">
    <source>
        <dbReference type="ARBA" id="ARBA00023015"/>
    </source>
</evidence>
<dbReference type="OrthoDB" id="2281547at2759"/>